<dbReference type="EMBL" id="CP144098">
    <property type="protein sequence ID" value="WWC85279.1"/>
    <property type="molecule type" value="Genomic_DNA"/>
</dbReference>
<reference evidence="2 3" key="1">
    <citation type="submission" date="2024-01" db="EMBL/GenBank/DDBJ databases">
        <title>Comparative genomics of Cryptococcus and Kwoniella reveals pathogenesis evolution and contrasting modes of karyotype evolution via chromosome fusion or intercentromeric recombination.</title>
        <authorList>
            <person name="Coelho M.A."/>
            <person name="David-Palma M."/>
            <person name="Shea T."/>
            <person name="Bowers K."/>
            <person name="McGinley-Smith S."/>
            <person name="Mohammad A.W."/>
            <person name="Gnirke A."/>
            <person name="Yurkov A.M."/>
            <person name="Nowrousian M."/>
            <person name="Sun S."/>
            <person name="Cuomo C.A."/>
            <person name="Heitman J."/>
        </authorList>
    </citation>
    <scope>NUCLEOTIDE SEQUENCE [LARGE SCALE GENOMIC DNA]</scope>
    <source>
        <strain evidence="2 3">CBS 6074</strain>
    </source>
</reference>
<dbReference type="GeneID" id="91090813"/>
<accession>A0AAX4JK70</accession>
<dbReference type="RefSeq" id="XP_066072042.1">
    <property type="nucleotide sequence ID" value="XM_066215945.1"/>
</dbReference>
<proteinExistence type="predicted"/>
<feature type="compositionally biased region" description="Polar residues" evidence="1">
    <location>
        <begin position="192"/>
        <end position="205"/>
    </location>
</feature>
<protein>
    <submittedName>
        <fullName evidence="2">Uncharacterized protein</fullName>
    </submittedName>
</protein>
<organism evidence="2 3">
    <name type="scientific">Kwoniella dendrophila CBS 6074</name>
    <dbReference type="NCBI Taxonomy" id="1295534"/>
    <lineage>
        <taxon>Eukaryota</taxon>
        <taxon>Fungi</taxon>
        <taxon>Dikarya</taxon>
        <taxon>Basidiomycota</taxon>
        <taxon>Agaricomycotina</taxon>
        <taxon>Tremellomycetes</taxon>
        <taxon>Tremellales</taxon>
        <taxon>Cryptococcaceae</taxon>
        <taxon>Kwoniella</taxon>
    </lineage>
</organism>
<keyword evidence="3" id="KW-1185">Reference proteome</keyword>
<name>A0AAX4JK70_9TREE</name>
<evidence type="ECO:0000256" key="1">
    <source>
        <dbReference type="SAM" id="MobiDB-lite"/>
    </source>
</evidence>
<sequence length="274" mass="30904">MNSKDRKTEGDIAAKAVLELASIIFDRDAATIDKISQRLSEYSDGENTFLDYYPIEIGKNINEMSTNLATAQASAYDRASLNSSNQKNVESKWWKYQIPSEIYDGLAEINQNSKRMERKLSRKEPLNRNSIEENQSRLIDQGNNLRLLIEQKKSQLQAERGKNNLSKTFSRNATAKWKDFSDNMSRAWSRISPTSSLTTGNPNKNNFDDTYGNKTSQRLKIATSNVPELSGTSDAWQENLSYDSASIASPMGNIVITGPPIDERNQKFRSVSLL</sequence>
<gene>
    <name evidence="2" type="ORF">L201_000141</name>
</gene>
<evidence type="ECO:0000313" key="2">
    <source>
        <dbReference type="EMBL" id="WWC85279.1"/>
    </source>
</evidence>
<dbReference type="AlphaFoldDB" id="A0AAX4JK70"/>
<feature type="region of interest" description="Disordered" evidence="1">
    <location>
        <begin position="192"/>
        <end position="212"/>
    </location>
</feature>
<evidence type="ECO:0000313" key="3">
    <source>
        <dbReference type="Proteomes" id="UP001355207"/>
    </source>
</evidence>
<dbReference type="Proteomes" id="UP001355207">
    <property type="component" value="Chromosome 1"/>
</dbReference>